<sequence length="172" mass="19801">MPSFHFQKPLVIRKNNPIEVKNEKEEIIGNIEKISSRISFQNNHPLYSYSNDTTQKELATLTIEIGWLGEDGSSVVYHNLDPSFDISFKEIPSSDHHLHIRANQKDHRIDIIQTETKSIVKILINHTDISHISIDKSMSGSAVLIEYREDSPLPPAFFLLSFFIIKLIKEEF</sequence>
<comment type="caution">
    <text evidence="1">The sequence shown here is derived from an EMBL/GenBank/DDBJ whole genome shotgun (WGS) entry which is preliminary data.</text>
</comment>
<accession>A0A7X1CQP7</accession>
<proteinExistence type="predicted"/>
<dbReference type="AlphaFoldDB" id="A0A7X1CQP7"/>
<gene>
    <name evidence="1" type="ORF">HCA69_12720</name>
</gene>
<dbReference type="Proteomes" id="UP000535908">
    <property type="component" value="Unassembled WGS sequence"/>
</dbReference>
<evidence type="ECO:0000313" key="1">
    <source>
        <dbReference type="EMBL" id="MBC1937237.1"/>
    </source>
</evidence>
<protein>
    <submittedName>
        <fullName evidence="1">Uncharacterized protein</fullName>
    </submittedName>
</protein>
<dbReference type="EMBL" id="JAARWN010000014">
    <property type="protein sequence ID" value="MBC1937237.1"/>
    <property type="molecule type" value="Genomic_DNA"/>
</dbReference>
<reference evidence="1 2" key="1">
    <citation type="submission" date="2020-03" db="EMBL/GenBank/DDBJ databases">
        <title>Soil Listeria distribution.</title>
        <authorList>
            <person name="Liao J."/>
            <person name="Wiedmann M."/>
        </authorList>
    </citation>
    <scope>NUCLEOTIDE SEQUENCE [LARGE SCALE GENOMIC DNA]</scope>
    <source>
        <strain evidence="1 2">FSL L7-0741</strain>
    </source>
</reference>
<organism evidence="1 2">
    <name type="scientific">Listeria grandensis</name>
    <dbReference type="NCBI Taxonomy" id="1494963"/>
    <lineage>
        <taxon>Bacteria</taxon>
        <taxon>Bacillati</taxon>
        <taxon>Bacillota</taxon>
        <taxon>Bacilli</taxon>
        <taxon>Bacillales</taxon>
        <taxon>Listeriaceae</taxon>
        <taxon>Listeria</taxon>
    </lineage>
</organism>
<dbReference type="RefSeq" id="WP_185410035.1">
    <property type="nucleotide sequence ID" value="NZ_JAARRE010000007.1"/>
</dbReference>
<name>A0A7X1CQP7_9LIST</name>
<evidence type="ECO:0000313" key="2">
    <source>
        <dbReference type="Proteomes" id="UP000535908"/>
    </source>
</evidence>